<evidence type="ECO:0000256" key="3">
    <source>
        <dbReference type="SAM" id="Phobius"/>
    </source>
</evidence>
<dbReference type="GO" id="GO:0005886">
    <property type="term" value="C:plasma membrane"/>
    <property type="evidence" value="ECO:0007669"/>
    <property type="project" value="UniProtKB-SubCell"/>
</dbReference>
<dbReference type="InterPro" id="IPR003784">
    <property type="entry name" value="BioY"/>
</dbReference>
<evidence type="ECO:0000256" key="1">
    <source>
        <dbReference type="ARBA" id="ARBA00010692"/>
    </source>
</evidence>
<keyword evidence="3" id="KW-0812">Transmembrane</keyword>
<dbReference type="HOGENOM" id="CLU_077931_2_0_5"/>
<reference evidence="5" key="1">
    <citation type="journal article" date="2014" name="Stand. Genomic Sci.">
        <title>Genome sequence of the exopolysaccharide-producing Salipiger mucosus type strain (DSM 16094(T)), a moderately halophilic member of the Roseobacter clade.</title>
        <authorList>
            <person name="Riedel T."/>
            <person name="Spring S."/>
            <person name="Fiebig A."/>
            <person name="Petersen J."/>
            <person name="Kyrpides N.C."/>
            <person name="Goker M."/>
            <person name="Klenk H.P."/>
        </authorList>
    </citation>
    <scope>NUCLEOTIDE SEQUENCE [LARGE SCALE GENOMIC DNA]</scope>
    <source>
        <strain evidence="5">DSM 16094</strain>
    </source>
</reference>
<keyword evidence="2" id="KW-0813">Transport</keyword>
<dbReference type="PIRSF" id="PIRSF016661">
    <property type="entry name" value="BioY"/>
    <property type="match status" value="1"/>
</dbReference>
<dbReference type="AlphaFoldDB" id="S9SBM2"/>
<feature type="transmembrane region" description="Helical" evidence="3">
    <location>
        <begin position="99"/>
        <end position="124"/>
    </location>
</feature>
<dbReference type="PANTHER" id="PTHR34295:SF1">
    <property type="entry name" value="BIOTIN TRANSPORTER BIOY"/>
    <property type="match status" value="1"/>
</dbReference>
<comment type="similarity">
    <text evidence="1 2">Belongs to the BioY family.</text>
</comment>
<comment type="caution">
    <text evidence="4">The sequence shown here is derived from an EMBL/GenBank/DDBJ whole genome shotgun (WGS) entry which is preliminary data.</text>
</comment>
<evidence type="ECO:0000256" key="2">
    <source>
        <dbReference type="PIRNR" id="PIRNR016661"/>
    </source>
</evidence>
<sequence length="199" mass="21129">MLTVHRQAVLVEMVMPGRAAWTGFRPFGLVLVGVFALTLAAKTVVPMWPVPMTMGTFAVLTLGAVYGPRLGLITVMAYLACGALGLDVFSGTASSETGLAYMVGPTGGYLAGYVFAVLVIGLAARAGWDRSVPRMALSLLAGNVVIYLPGLAWLGVLFGWDRPLLAWGVEPFLVGDVLKLCLATCVTPLAWRMVSLNRR</sequence>
<keyword evidence="3" id="KW-1133">Transmembrane helix</keyword>
<keyword evidence="5" id="KW-1185">Reference proteome</keyword>
<keyword evidence="2 3" id="KW-0472">Membrane</keyword>
<protein>
    <recommendedName>
        <fullName evidence="2">Biotin transporter</fullName>
    </recommendedName>
</protein>
<dbReference type="OrthoDB" id="9803495at2"/>
<dbReference type="eggNOG" id="COG1268">
    <property type="taxonomic scope" value="Bacteria"/>
</dbReference>
<comment type="subcellular location">
    <subcellularLocation>
        <location evidence="2">Cell membrane</location>
        <topology evidence="2">Multi-pass membrane protein</topology>
    </subcellularLocation>
</comment>
<dbReference type="STRING" id="1123237.Salmuc_02207"/>
<gene>
    <name evidence="4" type="ORF">Salmuc_02207</name>
</gene>
<dbReference type="GO" id="GO:0015225">
    <property type="term" value="F:biotin transmembrane transporter activity"/>
    <property type="evidence" value="ECO:0007669"/>
    <property type="project" value="UniProtKB-UniRule"/>
</dbReference>
<organism evidence="4 5">
    <name type="scientific">Salipiger mucosus DSM 16094</name>
    <dbReference type="NCBI Taxonomy" id="1123237"/>
    <lineage>
        <taxon>Bacteria</taxon>
        <taxon>Pseudomonadati</taxon>
        <taxon>Pseudomonadota</taxon>
        <taxon>Alphaproteobacteria</taxon>
        <taxon>Rhodobacterales</taxon>
        <taxon>Roseobacteraceae</taxon>
        <taxon>Salipiger</taxon>
    </lineage>
</organism>
<dbReference type="RefSeq" id="WP_020040273.1">
    <property type="nucleotide sequence ID" value="NZ_KE557274.1"/>
</dbReference>
<dbReference type="PANTHER" id="PTHR34295">
    <property type="entry name" value="BIOTIN TRANSPORTER BIOY"/>
    <property type="match status" value="1"/>
</dbReference>
<keyword evidence="2" id="KW-1003">Cell membrane</keyword>
<name>S9SBM2_9RHOB</name>
<accession>S9SBM2</accession>
<dbReference type="Proteomes" id="UP000015347">
    <property type="component" value="Unassembled WGS sequence"/>
</dbReference>
<feature type="transmembrane region" description="Helical" evidence="3">
    <location>
        <begin position="172"/>
        <end position="191"/>
    </location>
</feature>
<dbReference type="Gene3D" id="1.10.1760.20">
    <property type="match status" value="1"/>
</dbReference>
<dbReference type="Pfam" id="PF02632">
    <property type="entry name" value="BioY"/>
    <property type="match status" value="1"/>
</dbReference>
<feature type="transmembrane region" description="Helical" evidence="3">
    <location>
        <begin position="23"/>
        <end position="45"/>
    </location>
</feature>
<evidence type="ECO:0000313" key="5">
    <source>
        <dbReference type="Proteomes" id="UP000015347"/>
    </source>
</evidence>
<evidence type="ECO:0000313" key="4">
    <source>
        <dbReference type="EMBL" id="EPX83599.1"/>
    </source>
</evidence>
<dbReference type="EMBL" id="APVH01000015">
    <property type="protein sequence ID" value="EPX83599.1"/>
    <property type="molecule type" value="Genomic_DNA"/>
</dbReference>
<feature type="transmembrane region" description="Helical" evidence="3">
    <location>
        <begin position="136"/>
        <end position="160"/>
    </location>
</feature>
<proteinExistence type="inferred from homology"/>